<dbReference type="InterPro" id="IPR050955">
    <property type="entry name" value="Plant_Biomass_Hydrol_Est"/>
</dbReference>
<dbReference type="PANTHER" id="PTHR43037">
    <property type="entry name" value="UNNAMED PRODUCT-RELATED"/>
    <property type="match status" value="1"/>
</dbReference>
<reference evidence="3 4" key="1">
    <citation type="submission" date="2019-03" db="EMBL/GenBank/DDBJ databases">
        <title>Genomic Encyclopedia of Type Strains, Phase IV (KMG-IV): sequencing the most valuable type-strain genomes for metagenomic binning, comparative biology and taxonomic classification.</title>
        <authorList>
            <person name="Goeker M."/>
        </authorList>
    </citation>
    <scope>NUCLEOTIDE SEQUENCE [LARGE SCALE GENOMIC DNA]</scope>
    <source>
        <strain evidence="3 4">DSM 10053</strain>
    </source>
</reference>
<evidence type="ECO:0000256" key="2">
    <source>
        <dbReference type="SAM" id="SignalP"/>
    </source>
</evidence>
<dbReference type="PROSITE" id="PS51257">
    <property type="entry name" value="PROKAR_LIPOPROTEIN"/>
    <property type="match status" value="1"/>
</dbReference>
<gene>
    <name evidence="3" type="ORF">EV692_0244</name>
</gene>
<proteinExistence type="predicted"/>
<feature type="chain" id="PRO_5030099181" evidence="2">
    <location>
        <begin position="20"/>
        <end position="326"/>
    </location>
</feature>
<dbReference type="Proteomes" id="UP000295496">
    <property type="component" value="Unassembled WGS sequence"/>
</dbReference>
<keyword evidence="1 2" id="KW-0732">Signal</keyword>
<dbReference type="InterPro" id="IPR000801">
    <property type="entry name" value="Esterase-like"/>
</dbReference>
<dbReference type="EMBL" id="SMGJ01000001">
    <property type="protein sequence ID" value="TCK71180.1"/>
    <property type="molecule type" value="Genomic_DNA"/>
</dbReference>
<comment type="caution">
    <text evidence="3">The sequence shown here is derived from an EMBL/GenBank/DDBJ whole genome shotgun (WGS) entry which is preliminary data.</text>
</comment>
<protein>
    <submittedName>
        <fullName evidence="3">Putative esterase</fullName>
    </submittedName>
</protein>
<feature type="signal peptide" evidence="2">
    <location>
        <begin position="1"/>
        <end position="19"/>
    </location>
</feature>
<dbReference type="SUPFAM" id="SSF53474">
    <property type="entry name" value="alpha/beta-Hydrolases"/>
    <property type="match status" value="1"/>
</dbReference>
<dbReference type="Pfam" id="PF00756">
    <property type="entry name" value="Esterase"/>
    <property type="match status" value="1"/>
</dbReference>
<dbReference type="RefSeq" id="WP_132299737.1">
    <property type="nucleotide sequence ID" value="NZ_CP170642.1"/>
</dbReference>
<evidence type="ECO:0000256" key="1">
    <source>
        <dbReference type="ARBA" id="ARBA00022729"/>
    </source>
</evidence>
<keyword evidence="4" id="KW-1185">Reference proteome</keyword>
<dbReference type="AlphaFoldDB" id="A0A4R1L2J1"/>
<sequence length="326" mass="35338">MKKILSLMLISTLISACNANTQSTPNAVGGPQLGSVSNSASPYGGADKSYDTTLPILREQIAPRFQVLKFTDEATGKTLEYNLYTPKNYSPKKSYPLVMFIADASTAGKGTAAPLKQGYGGIIWATDESQAKNPAFVLVPAFSGVAVNDAWQHTDEVDLVIPLIKQLTKTYAIDQNRLYTTGQSMGGMISLYLNSLYPDFFAASMFVGSKWDINSLEPLKNNKFLYVTAAGDKATETAQGVGAILAKANVPYGEVEFSAKLPQTEQDSQVAALLTKGNKANFIRFSKGSVLPTGVDGTKGASEHMYSFDYAYLLTPAREWLFKQRK</sequence>
<dbReference type="PANTHER" id="PTHR43037:SF1">
    <property type="entry name" value="BLL1128 PROTEIN"/>
    <property type="match status" value="1"/>
</dbReference>
<dbReference type="OrthoDB" id="9764953at2"/>
<organism evidence="3 4">
    <name type="scientific">Lonepinella koalarum</name>
    <dbReference type="NCBI Taxonomy" id="53417"/>
    <lineage>
        <taxon>Bacteria</taxon>
        <taxon>Pseudomonadati</taxon>
        <taxon>Pseudomonadota</taxon>
        <taxon>Gammaproteobacteria</taxon>
        <taxon>Pasteurellales</taxon>
        <taxon>Pasteurellaceae</taxon>
        <taxon>Lonepinella</taxon>
    </lineage>
</organism>
<name>A0A4R1L2J1_9PAST</name>
<evidence type="ECO:0000313" key="4">
    <source>
        <dbReference type="Proteomes" id="UP000295496"/>
    </source>
</evidence>
<evidence type="ECO:0000313" key="3">
    <source>
        <dbReference type="EMBL" id="TCK71180.1"/>
    </source>
</evidence>
<dbReference type="InterPro" id="IPR029058">
    <property type="entry name" value="AB_hydrolase_fold"/>
</dbReference>
<accession>A0A4R1L2J1</accession>
<dbReference type="Gene3D" id="3.40.50.1820">
    <property type="entry name" value="alpha/beta hydrolase"/>
    <property type="match status" value="1"/>
</dbReference>